<proteinExistence type="predicted"/>
<keyword evidence="1" id="KW-0175">Coiled coil</keyword>
<keyword evidence="3" id="KW-1185">Reference proteome</keyword>
<evidence type="ECO:0000313" key="2">
    <source>
        <dbReference type="EMBL" id="GHO41990.1"/>
    </source>
</evidence>
<accession>A0A8J3MR64</accession>
<protein>
    <submittedName>
        <fullName evidence="2">Uncharacterized protein</fullName>
    </submittedName>
</protein>
<dbReference type="InterPro" id="IPR029016">
    <property type="entry name" value="GAF-like_dom_sf"/>
</dbReference>
<reference evidence="2" key="1">
    <citation type="submission" date="2020-10" db="EMBL/GenBank/DDBJ databases">
        <title>Taxonomic study of unclassified bacteria belonging to the class Ktedonobacteria.</title>
        <authorList>
            <person name="Yabe S."/>
            <person name="Wang C.M."/>
            <person name="Zheng Y."/>
            <person name="Sakai Y."/>
            <person name="Cavaletti L."/>
            <person name="Monciardini P."/>
            <person name="Donadio S."/>
        </authorList>
    </citation>
    <scope>NUCLEOTIDE SEQUENCE</scope>
    <source>
        <strain evidence="2">SOSP1-1</strain>
    </source>
</reference>
<gene>
    <name evidence="2" type="ORF">KSX_01530</name>
</gene>
<dbReference type="EMBL" id="BNJF01000001">
    <property type="protein sequence ID" value="GHO41990.1"/>
    <property type="molecule type" value="Genomic_DNA"/>
</dbReference>
<feature type="coiled-coil region" evidence="1">
    <location>
        <begin position="9"/>
        <end position="36"/>
    </location>
</feature>
<comment type="caution">
    <text evidence="2">The sequence shown here is derived from an EMBL/GenBank/DDBJ whole genome shotgun (WGS) entry which is preliminary data.</text>
</comment>
<evidence type="ECO:0000313" key="3">
    <source>
        <dbReference type="Proteomes" id="UP000612362"/>
    </source>
</evidence>
<dbReference type="Proteomes" id="UP000612362">
    <property type="component" value="Unassembled WGS sequence"/>
</dbReference>
<dbReference type="AlphaFoldDB" id="A0A8J3MR64"/>
<dbReference type="SUPFAM" id="SSF55781">
    <property type="entry name" value="GAF domain-like"/>
    <property type="match status" value="1"/>
</dbReference>
<name>A0A8J3MR64_9CHLR</name>
<sequence>MAQTIDESRAQLITNLQQQAEELAQLNKIAIALTSEFDLQRLLQMMTDAARKVTAAKYAAFFLIPEIVEECATPPTKKASFRLAAISGASEHIAAHFRHLGQLTGLESSILFSGKGPLLLSMMF</sequence>
<dbReference type="RefSeq" id="WP_236031336.1">
    <property type="nucleotide sequence ID" value="NZ_BNJF01000001.1"/>
</dbReference>
<dbReference type="Gene3D" id="3.30.450.40">
    <property type="match status" value="1"/>
</dbReference>
<evidence type="ECO:0000256" key="1">
    <source>
        <dbReference type="SAM" id="Coils"/>
    </source>
</evidence>
<organism evidence="2 3">
    <name type="scientific">Ktedonospora formicarum</name>
    <dbReference type="NCBI Taxonomy" id="2778364"/>
    <lineage>
        <taxon>Bacteria</taxon>
        <taxon>Bacillati</taxon>
        <taxon>Chloroflexota</taxon>
        <taxon>Ktedonobacteria</taxon>
        <taxon>Ktedonobacterales</taxon>
        <taxon>Ktedonobacteraceae</taxon>
        <taxon>Ktedonospora</taxon>
    </lineage>
</organism>